<reference evidence="2 3" key="1">
    <citation type="submission" date="2015-10" db="EMBL/GenBank/DDBJ databases">
        <title>Draft genome sequence of Streptomyces griseoruber DSM 40281, type strain for the species Streptomyces griseoruber.</title>
        <authorList>
            <person name="Ruckert C."/>
            <person name="Winkler A."/>
            <person name="Kalinowski J."/>
            <person name="Kampfer P."/>
            <person name="Glaeser S."/>
        </authorList>
    </citation>
    <scope>NUCLEOTIDE SEQUENCE [LARGE SCALE GENOMIC DNA]</scope>
    <source>
        <strain evidence="2 3">DSM 40281</strain>
    </source>
</reference>
<dbReference type="AlphaFoldDB" id="A0A117RBR9"/>
<name>A0A117RBR9_9ACTN</name>
<dbReference type="EMBL" id="LMWW01000033">
    <property type="protein sequence ID" value="KUN82111.1"/>
    <property type="molecule type" value="Genomic_DNA"/>
</dbReference>
<gene>
    <name evidence="2" type="ORF">AQJ64_20325</name>
</gene>
<dbReference type="Proteomes" id="UP000052982">
    <property type="component" value="Unassembled WGS sequence"/>
</dbReference>
<feature type="region of interest" description="Disordered" evidence="1">
    <location>
        <begin position="1"/>
        <end position="30"/>
    </location>
</feature>
<dbReference type="STRING" id="1943.AQJ64_20325"/>
<evidence type="ECO:0000313" key="3">
    <source>
        <dbReference type="Proteomes" id="UP000052982"/>
    </source>
</evidence>
<protein>
    <submittedName>
        <fullName evidence="2">Uncharacterized protein</fullName>
    </submittedName>
</protein>
<evidence type="ECO:0000313" key="2">
    <source>
        <dbReference type="EMBL" id="KUN82111.1"/>
    </source>
</evidence>
<proteinExistence type="predicted"/>
<keyword evidence="3" id="KW-1185">Reference proteome</keyword>
<organism evidence="2 3">
    <name type="scientific">Streptomyces griseoruber</name>
    <dbReference type="NCBI Taxonomy" id="1943"/>
    <lineage>
        <taxon>Bacteria</taxon>
        <taxon>Bacillati</taxon>
        <taxon>Actinomycetota</taxon>
        <taxon>Actinomycetes</taxon>
        <taxon>Kitasatosporales</taxon>
        <taxon>Streptomycetaceae</taxon>
        <taxon>Streptomyces</taxon>
    </lineage>
</organism>
<accession>A0A117RBR9</accession>
<comment type="caution">
    <text evidence="2">The sequence shown here is derived from an EMBL/GenBank/DDBJ whole genome shotgun (WGS) entry which is preliminary data.</text>
</comment>
<evidence type="ECO:0000256" key="1">
    <source>
        <dbReference type="SAM" id="MobiDB-lite"/>
    </source>
</evidence>
<sequence length="68" mass="6872">MVPSAWNGASSTVTPQASTNGRLFGSGQAGVPKWSVTVSRISSVAPGAPSWIRVAASARARAARSSSE</sequence>
<feature type="compositionally biased region" description="Polar residues" evidence="1">
    <location>
        <begin position="7"/>
        <end position="21"/>
    </location>
</feature>